<dbReference type="GO" id="GO:0007166">
    <property type="term" value="P:cell surface receptor signaling pathway"/>
    <property type="evidence" value="ECO:0007669"/>
    <property type="project" value="InterPro"/>
</dbReference>
<dbReference type="HOGENOM" id="CLU_000288_6_3_1"/>
<feature type="coiled-coil region" evidence="4">
    <location>
        <begin position="91"/>
        <end position="146"/>
    </location>
</feature>
<feature type="repeat" description="WD" evidence="3">
    <location>
        <begin position="1037"/>
        <end position="1078"/>
    </location>
</feature>
<dbReference type="InterPro" id="IPR056884">
    <property type="entry name" value="NPHP3-like_N"/>
</dbReference>
<dbReference type="PANTHER" id="PTHR19848">
    <property type="entry name" value="WD40 REPEAT PROTEIN"/>
    <property type="match status" value="1"/>
</dbReference>
<dbReference type="SMART" id="SM00320">
    <property type="entry name" value="WD40"/>
    <property type="match status" value="14"/>
</dbReference>
<feature type="repeat" description="WD" evidence="3">
    <location>
        <begin position="1123"/>
        <end position="1164"/>
    </location>
</feature>
<keyword evidence="2" id="KW-0677">Repeat</keyword>
<name>G4TJH1_SERID</name>
<dbReference type="Pfam" id="PF24883">
    <property type="entry name" value="NPHP3_N"/>
    <property type="match status" value="1"/>
</dbReference>
<comment type="caution">
    <text evidence="7">The sequence shown here is derived from an EMBL/GenBank/DDBJ whole genome shotgun (WGS) entry which is preliminary data.</text>
</comment>
<dbReference type="CDD" id="cd21037">
    <property type="entry name" value="MLKL_NTD"/>
    <property type="match status" value="1"/>
</dbReference>
<evidence type="ECO:0000259" key="6">
    <source>
        <dbReference type="Pfam" id="PF24883"/>
    </source>
</evidence>
<dbReference type="PRINTS" id="PR00320">
    <property type="entry name" value="GPROTEINBRPT"/>
</dbReference>
<proteinExistence type="predicted"/>
<feature type="repeat" description="WD" evidence="3">
    <location>
        <begin position="822"/>
        <end position="863"/>
    </location>
</feature>
<feature type="compositionally biased region" description="Polar residues" evidence="5">
    <location>
        <begin position="14"/>
        <end position="26"/>
    </location>
</feature>
<feature type="domain" description="Nephrocystin 3-like N-terminal" evidence="6">
    <location>
        <begin position="239"/>
        <end position="391"/>
    </location>
</feature>
<dbReference type="PROSITE" id="PS50294">
    <property type="entry name" value="WD_REPEATS_REGION"/>
    <property type="match status" value="14"/>
</dbReference>
<dbReference type="Pfam" id="PF00400">
    <property type="entry name" value="WD40"/>
    <property type="match status" value="14"/>
</dbReference>
<reference evidence="7 8" key="1">
    <citation type="journal article" date="2011" name="PLoS Pathog.">
        <title>Endophytic Life Strategies Decoded by Genome and Transcriptome Analyses of the Mutualistic Root Symbiont Piriformospora indica.</title>
        <authorList>
            <person name="Zuccaro A."/>
            <person name="Lahrmann U."/>
            <person name="Guldener U."/>
            <person name="Langen G."/>
            <person name="Pfiffi S."/>
            <person name="Biedenkopf D."/>
            <person name="Wong P."/>
            <person name="Samans B."/>
            <person name="Grimm C."/>
            <person name="Basiewicz M."/>
            <person name="Murat C."/>
            <person name="Martin F."/>
            <person name="Kogel K.H."/>
        </authorList>
    </citation>
    <scope>NUCLEOTIDE SEQUENCE [LARGE SCALE GENOMIC DNA]</scope>
    <source>
        <strain evidence="7 8">DSM 11827</strain>
    </source>
</reference>
<feature type="repeat" description="WD" evidence="3">
    <location>
        <begin position="951"/>
        <end position="992"/>
    </location>
</feature>
<dbReference type="OrthoDB" id="538223at2759"/>
<feature type="compositionally biased region" description="Basic residues" evidence="5">
    <location>
        <begin position="1"/>
        <end position="13"/>
    </location>
</feature>
<dbReference type="PANTHER" id="PTHR19848:SF8">
    <property type="entry name" value="F-BOX AND WD REPEAT DOMAIN CONTAINING 7"/>
    <property type="match status" value="1"/>
</dbReference>
<dbReference type="PROSITE" id="PS00678">
    <property type="entry name" value="WD_REPEATS_1"/>
    <property type="match status" value="9"/>
</dbReference>
<evidence type="ECO:0000256" key="4">
    <source>
        <dbReference type="SAM" id="Coils"/>
    </source>
</evidence>
<feature type="repeat" description="WD" evidence="3">
    <location>
        <begin position="779"/>
        <end position="820"/>
    </location>
</feature>
<evidence type="ECO:0000256" key="3">
    <source>
        <dbReference type="PROSITE-ProRule" id="PRU00221"/>
    </source>
</evidence>
<feature type="repeat" description="WD" evidence="3">
    <location>
        <begin position="1166"/>
        <end position="1207"/>
    </location>
</feature>
<feature type="region of interest" description="Disordered" evidence="5">
    <location>
        <begin position="1"/>
        <end position="37"/>
    </location>
</feature>
<evidence type="ECO:0000256" key="2">
    <source>
        <dbReference type="ARBA" id="ARBA00022737"/>
    </source>
</evidence>
<gene>
    <name evidence="7" type="ORF">PIIN_05397</name>
</gene>
<dbReference type="InterPro" id="IPR036322">
    <property type="entry name" value="WD40_repeat_dom_sf"/>
</dbReference>
<evidence type="ECO:0000256" key="1">
    <source>
        <dbReference type="ARBA" id="ARBA00022574"/>
    </source>
</evidence>
<keyword evidence="4" id="KW-0175">Coiled coil</keyword>
<dbReference type="SUPFAM" id="SSF50978">
    <property type="entry name" value="WD40 repeat-like"/>
    <property type="match status" value="2"/>
</dbReference>
<dbReference type="InterPro" id="IPR036537">
    <property type="entry name" value="Adaptor_Cbl_N_dom_sf"/>
</dbReference>
<feature type="repeat" description="WD" evidence="3">
    <location>
        <begin position="1252"/>
        <end position="1293"/>
    </location>
</feature>
<accession>G4TJH1</accession>
<keyword evidence="8" id="KW-1185">Reference proteome</keyword>
<dbReference type="Proteomes" id="UP000007148">
    <property type="component" value="Unassembled WGS sequence"/>
</dbReference>
<dbReference type="Gene3D" id="3.40.50.300">
    <property type="entry name" value="P-loop containing nucleotide triphosphate hydrolases"/>
    <property type="match status" value="1"/>
</dbReference>
<organism evidence="7 8">
    <name type="scientific">Serendipita indica (strain DSM 11827)</name>
    <name type="common">Root endophyte fungus</name>
    <name type="synonym">Piriformospora indica</name>
    <dbReference type="NCBI Taxonomy" id="1109443"/>
    <lineage>
        <taxon>Eukaryota</taxon>
        <taxon>Fungi</taxon>
        <taxon>Dikarya</taxon>
        <taxon>Basidiomycota</taxon>
        <taxon>Agaricomycotina</taxon>
        <taxon>Agaricomycetes</taxon>
        <taxon>Sebacinales</taxon>
        <taxon>Serendipitaceae</taxon>
        <taxon>Serendipita</taxon>
    </lineage>
</organism>
<dbReference type="InterPro" id="IPR059179">
    <property type="entry name" value="MLKL-like_MCAfunc"/>
</dbReference>
<evidence type="ECO:0000313" key="8">
    <source>
        <dbReference type="Proteomes" id="UP000007148"/>
    </source>
</evidence>
<dbReference type="OMA" id="IRMWKVD"/>
<feature type="repeat" description="WD" evidence="3">
    <location>
        <begin position="865"/>
        <end position="906"/>
    </location>
</feature>
<evidence type="ECO:0000313" key="7">
    <source>
        <dbReference type="EMBL" id="CCA71458.1"/>
    </source>
</evidence>
<dbReference type="InterPro" id="IPR001680">
    <property type="entry name" value="WD40_rpt"/>
</dbReference>
<feature type="repeat" description="WD" evidence="3">
    <location>
        <begin position="1295"/>
        <end position="1336"/>
    </location>
</feature>
<dbReference type="EMBL" id="CAFZ01000120">
    <property type="protein sequence ID" value="CCA71458.1"/>
    <property type="molecule type" value="Genomic_DNA"/>
</dbReference>
<dbReference type="Gene3D" id="1.20.930.20">
    <property type="entry name" value="Adaptor protein Cbl, N-terminal domain"/>
    <property type="match status" value="1"/>
</dbReference>
<dbReference type="Gene3D" id="2.130.10.10">
    <property type="entry name" value="YVTN repeat-like/Quinoprotein amine dehydrogenase"/>
    <property type="match status" value="5"/>
</dbReference>
<dbReference type="SUPFAM" id="SSF90257">
    <property type="entry name" value="Myosin rod fragments"/>
    <property type="match status" value="1"/>
</dbReference>
<feature type="repeat" description="WD" evidence="3">
    <location>
        <begin position="1209"/>
        <end position="1250"/>
    </location>
</feature>
<dbReference type="CDD" id="cd00200">
    <property type="entry name" value="WD40"/>
    <property type="match status" value="2"/>
</dbReference>
<keyword evidence="1 3" id="KW-0853">WD repeat</keyword>
<dbReference type="SUPFAM" id="SSF52540">
    <property type="entry name" value="P-loop containing nucleoside triphosphate hydrolases"/>
    <property type="match status" value="1"/>
</dbReference>
<dbReference type="InParanoid" id="G4TJH1"/>
<dbReference type="InterPro" id="IPR027417">
    <property type="entry name" value="P-loop_NTPase"/>
</dbReference>
<feature type="repeat" description="WD" evidence="3">
    <location>
        <begin position="994"/>
        <end position="1035"/>
    </location>
</feature>
<feature type="repeat" description="WD" evidence="3">
    <location>
        <begin position="1080"/>
        <end position="1121"/>
    </location>
</feature>
<dbReference type="InterPro" id="IPR015943">
    <property type="entry name" value="WD40/YVTN_repeat-like_dom_sf"/>
</dbReference>
<sequence length="1421" mass="156756">MSKWFKGKGKTSRSKNTSTAPVSQSNATTASTSSGWEKTRDTAIPILEFVSNIAEASDILSSLKAACKATKQILEMTRTMQNNKEDWERLTKRLQGHLESMNDLIAKLEADPERNRKTNESLQQLLRDYAKKLDEIQKALTDEERARSRLWSRARKMDMDAGNIREFHQDIDDCHQKLMTALAISSAVDIQTIKGDTKTLMKDVDAIAMTLLPVSLSISSSTVHNGCNPKTRVAVLNSIRIWGEGEFNEPIFWLCDIAGSGKSTVSTSMVKFWNEKGLLGGHFFFSAATSDESTIANMCPSIAKQMFDNLQMLRPFVVDAVKRHTSIMTSPFEEQFRKLIVEPINHQNIPVILVIDALDECKSVTERRRLVETLSMAVRESANLKIFMTSRPDPVIQAVLGSLPFKAKLEDRLHDASHPDNTNDIAIYIDEVINGMLADDKKRHLVENSNGLFIWASIACRMLKSETTLETPEVIYDRLVSLDQPGDLDHIYDLIFERIDPNSFTIMFKMLGILLAAFEPLSTDDLEDLLKHVGIRGNVNALIQNLGSVLSVDRNTNLIRFRHHTLVKYLRRRSRASAAHGHDKAHIDMVEAHGQVASWCLKRLVSSTEGVKFNICQIDSSFYLNRHIPDIDTRISTFIPRRLHYASLHWLFHLAETDDTWRGRLKGKLQHILQIPLVLHWMEIVSLTRGVPRAIAGLRAVTRHPRLEGKTRVRMTDIRRFMMAFSVPIQESVAHIYISALPFAPKRSILHAEGEGWFANNLAVIQGLEEEYPGLPRTLRGHQGSIMAISISPDGSRIVSSSADKAIRLWEADTGQPLGEPLQGHEGWVSAIGFSPDGSQIVSGSWDKTIRLWDADTGQSLGVPLRSHEGEVWAVGFSPDGLRIVSSSEDTTIRLWEVDAGQPIGDPLRGHKDSVWAVVFSPDGSRIVSSSEDKTIRLWDATIGQPLGQLPHGHKSPVRTVAFSPDGSNLVFGFGDKTIQLWDVDADRPLGKPLLGHRGSVLAVAFSPDGSRIISGSEDGTTRMWEVETGQPFGEPLRGHGGWVNTVAFSPDGSWIISGSSDETIRMWEADTGQPLGEPLRSHEDEVLDVAFSPDGSRIASSSHDKSVRLWEASTGRPLGEPLRGHESSVLTIAFSPDGSRVASGSDDNMIRMWKVDTGEPIDEPLRGHTGSVNAVAFSPDGSRVVSGSSDNTIRLWDVATGRTLGEPLRGHEHEVLTVALSPDGTRIISGSKDKTIRMWKVDSGEPIDEPLRGHAASVNAIAFSPDGSRIVSGSDDMTIRLWEAETGQLLGNPLRVDGFPVLTVAFSPGGSRIVSGSDDKMVRIWDVDTGQLLGEPFRGHQSWVNAVAFSPSGSHVVSCSRDRTIRLWKADAGQSLGEPRRVAQSSTLAVVVSPNSAASVRDIETGQVSFDLLPISDGYQ</sequence>
<dbReference type="PROSITE" id="PS50082">
    <property type="entry name" value="WD_REPEATS_2"/>
    <property type="match status" value="14"/>
</dbReference>
<dbReference type="eggNOG" id="KOG4155">
    <property type="taxonomic scope" value="Eukaryota"/>
</dbReference>
<feature type="repeat" description="WD" evidence="3">
    <location>
        <begin position="1338"/>
        <end position="1379"/>
    </location>
</feature>
<protein>
    <recommendedName>
        <fullName evidence="6">Nephrocystin 3-like N-terminal domain-containing protein</fullName>
    </recommendedName>
</protein>
<evidence type="ECO:0000256" key="5">
    <source>
        <dbReference type="SAM" id="MobiDB-lite"/>
    </source>
</evidence>
<dbReference type="InterPro" id="IPR020472">
    <property type="entry name" value="WD40_PAC1"/>
</dbReference>
<dbReference type="STRING" id="1109443.G4TJH1"/>
<feature type="repeat" description="WD" evidence="3">
    <location>
        <begin position="908"/>
        <end position="949"/>
    </location>
</feature>
<dbReference type="InterPro" id="IPR019775">
    <property type="entry name" value="WD40_repeat_CS"/>
</dbReference>